<protein>
    <submittedName>
        <fullName evidence="1">Uncharacterized protein</fullName>
    </submittedName>
</protein>
<evidence type="ECO:0000313" key="1">
    <source>
        <dbReference type="EMBL" id="CAE0604150.1"/>
    </source>
</evidence>
<proteinExistence type="predicted"/>
<gene>
    <name evidence="1" type="ORF">SACU0126_LOCUS35917</name>
</gene>
<dbReference type="EMBL" id="HBIQ01113318">
    <property type="protein sequence ID" value="CAE0604150.1"/>
    <property type="molecule type" value="Transcribed_RNA"/>
</dbReference>
<sequence length="101" mass="10933">MVCHTRWYRARSTGSSEAASWETSTKLYSDPSPPLLVVPCWRLLFVLCIHVVARGQCAVSPSLVAAPSRCAADGFLSGLGQKLRHAPLDRDDETTTATLCA</sequence>
<accession>A0A7S3U5Y0</accession>
<name>A0A7S3U5Y0_9SPIT</name>
<dbReference type="AlphaFoldDB" id="A0A7S3U5Y0"/>
<reference evidence="1" key="1">
    <citation type="submission" date="2021-01" db="EMBL/GenBank/DDBJ databases">
        <authorList>
            <person name="Corre E."/>
            <person name="Pelletier E."/>
            <person name="Niang G."/>
            <person name="Scheremetjew M."/>
            <person name="Finn R."/>
            <person name="Kale V."/>
            <person name="Holt S."/>
            <person name="Cochrane G."/>
            <person name="Meng A."/>
            <person name="Brown T."/>
            <person name="Cohen L."/>
        </authorList>
    </citation>
    <scope>NUCLEOTIDE SEQUENCE</scope>
    <source>
        <strain evidence="1">SPMC142</strain>
    </source>
</reference>
<organism evidence="1">
    <name type="scientific">Strombidinopsis acuminata</name>
    <dbReference type="NCBI Taxonomy" id="141414"/>
    <lineage>
        <taxon>Eukaryota</taxon>
        <taxon>Sar</taxon>
        <taxon>Alveolata</taxon>
        <taxon>Ciliophora</taxon>
        <taxon>Intramacronucleata</taxon>
        <taxon>Spirotrichea</taxon>
        <taxon>Choreotrichia</taxon>
        <taxon>Choreotrichida</taxon>
        <taxon>Strombidinopsidae</taxon>
        <taxon>Strombidinopsis</taxon>
    </lineage>
</organism>